<reference evidence="2" key="1">
    <citation type="submission" date="2021-02" db="EMBL/GenBank/DDBJ databases">
        <authorList>
            <person name="Nowell W R."/>
        </authorList>
    </citation>
    <scope>NUCLEOTIDE SEQUENCE</scope>
</reference>
<evidence type="ECO:0000256" key="1">
    <source>
        <dbReference type="SAM" id="Phobius"/>
    </source>
</evidence>
<gene>
    <name evidence="2" type="ORF">KXQ929_LOCUS53568</name>
</gene>
<feature type="non-terminal residue" evidence="2">
    <location>
        <position position="1"/>
    </location>
</feature>
<dbReference type="Proteomes" id="UP000663868">
    <property type="component" value="Unassembled WGS sequence"/>
</dbReference>
<evidence type="ECO:0000313" key="3">
    <source>
        <dbReference type="Proteomes" id="UP000663868"/>
    </source>
</evidence>
<keyword evidence="1" id="KW-0812">Transmembrane</keyword>
<protein>
    <submittedName>
        <fullName evidence="2">Uncharacterized protein</fullName>
    </submittedName>
</protein>
<comment type="caution">
    <text evidence="2">The sequence shown here is derived from an EMBL/GenBank/DDBJ whole genome shotgun (WGS) entry which is preliminary data.</text>
</comment>
<name>A0A820RYM8_9BILA</name>
<accession>A0A820RYM8</accession>
<dbReference type="EMBL" id="CAJOBB010030502">
    <property type="protein sequence ID" value="CAF4444125.1"/>
    <property type="molecule type" value="Genomic_DNA"/>
</dbReference>
<proteinExistence type="predicted"/>
<feature type="transmembrane region" description="Helical" evidence="1">
    <location>
        <begin position="12"/>
        <end position="34"/>
    </location>
</feature>
<sequence>TIPKRVQSAIKWTIGFLLFLFVLIILGIFVPQLATLPSDNSTSEWDHVKYLIDHFDSSISLDSFF</sequence>
<evidence type="ECO:0000313" key="2">
    <source>
        <dbReference type="EMBL" id="CAF4444125.1"/>
    </source>
</evidence>
<keyword evidence="1" id="KW-0472">Membrane</keyword>
<keyword evidence="1" id="KW-1133">Transmembrane helix</keyword>
<organism evidence="2 3">
    <name type="scientific">Adineta steineri</name>
    <dbReference type="NCBI Taxonomy" id="433720"/>
    <lineage>
        <taxon>Eukaryota</taxon>
        <taxon>Metazoa</taxon>
        <taxon>Spiralia</taxon>
        <taxon>Gnathifera</taxon>
        <taxon>Rotifera</taxon>
        <taxon>Eurotatoria</taxon>
        <taxon>Bdelloidea</taxon>
        <taxon>Adinetida</taxon>
        <taxon>Adinetidae</taxon>
        <taxon>Adineta</taxon>
    </lineage>
</organism>
<dbReference type="AlphaFoldDB" id="A0A820RYM8"/>